<dbReference type="InterPro" id="IPR056402">
    <property type="entry name" value="DA_N"/>
</dbReference>
<keyword evidence="4" id="KW-1185">Reference proteome</keyword>
<dbReference type="EMBL" id="QJNS01000028">
    <property type="protein sequence ID" value="RYO92365.1"/>
    <property type="molecule type" value="Genomic_DNA"/>
</dbReference>
<reference evidence="3 4" key="1">
    <citation type="submission" date="2018-06" db="EMBL/GenBank/DDBJ databases">
        <title>Complete Genomes of Monosporascus.</title>
        <authorList>
            <person name="Robinson A.J."/>
            <person name="Natvig D.O."/>
        </authorList>
    </citation>
    <scope>NUCLEOTIDE SEQUENCE [LARGE SCALE GENOMIC DNA]</scope>
    <source>
        <strain evidence="3 4">CBS 609.92</strain>
    </source>
</reference>
<proteinExistence type="predicted"/>
<dbReference type="Pfam" id="PF24137">
    <property type="entry name" value="DA_N"/>
    <property type="match status" value="1"/>
</dbReference>
<evidence type="ECO:0000256" key="1">
    <source>
        <dbReference type="SAM" id="SignalP"/>
    </source>
</evidence>
<feature type="signal peptide" evidence="1">
    <location>
        <begin position="1"/>
        <end position="24"/>
    </location>
</feature>
<evidence type="ECO:0000259" key="2">
    <source>
        <dbReference type="Pfam" id="PF24137"/>
    </source>
</evidence>
<accession>A0ABY0HFK8</accession>
<evidence type="ECO:0000313" key="3">
    <source>
        <dbReference type="EMBL" id="RYO92365.1"/>
    </source>
</evidence>
<gene>
    <name evidence="3" type="ORF">DL762_001645</name>
</gene>
<comment type="caution">
    <text evidence="3">The sequence shown here is derived from an EMBL/GenBank/DDBJ whole genome shotgun (WGS) entry which is preliminary data.</text>
</comment>
<keyword evidence="1" id="KW-0732">Signal</keyword>
<sequence length="332" mass="36963">MRILYLSGIVYLVHGVLCTGQTSAELPPGWSETWSTEPLVAVDDDCSVSRVTRYDMTRGKVEVPLSTSPLDDFEWPRIAPMNSTAGEQWEFDGIRQDGKESFCFGFYRDPTYSFLGTGNLRAYVEFGFANGSRYAVVDYAEESTIISCPGRGTRGIWRGDSWSYTFEVSNDMTRTKIIMDNPEAKGVIVMTSVASPRYADNNIWPSKDAILATVPHFYWVEPVPVADIYIEAVIKGESVKWAGMGGHERLWGAFNWYTCLDGMVAIRLHAGPYALSFVQFDSARQKGLQASALMLAENGTTIFRTRLMGSSKDDNYAVTWFHLASSENGGSL</sequence>
<name>A0ABY0HFK8_9PEZI</name>
<feature type="chain" id="PRO_5045620592" description="Diels-Alderase N-terminal domain-containing protein" evidence="1">
    <location>
        <begin position="25"/>
        <end position="332"/>
    </location>
</feature>
<evidence type="ECO:0000313" key="4">
    <source>
        <dbReference type="Proteomes" id="UP000294003"/>
    </source>
</evidence>
<feature type="domain" description="Diels-Alderase N-terminal" evidence="2">
    <location>
        <begin position="79"/>
        <end position="251"/>
    </location>
</feature>
<dbReference type="Proteomes" id="UP000294003">
    <property type="component" value="Unassembled WGS sequence"/>
</dbReference>
<protein>
    <recommendedName>
        <fullName evidence="2">Diels-Alderase N-terminal domain-containing protein</fullName>
    </recommendedName>
</protein>
<organism evidence="3 4">
    <name type="scientific">Monosporascus cannonballus</name>
    <dbReference type="NCBI Taxonomy" id="155416"/>
    <lineage>
        <taxon>Eukaryota</taxon>
        <taxon>Fungi</taxon>
        <taxon>Dikarya</taxon>
        <taxon>Ascomycota</taxon>
        <taxon>Pezizomycotina</taxon>
        <taxon>Sordariomycetes</taxon>
        <taxon>Xylariomycetidae</taxon>
        <taxon>Xylariales</taxon>
        <taxon>Xylariales incertae sedis</taxon>
        <taxon>Monosporascus</taxon>
    </lineage>
</organism>